<evidence type="ECO:0000256" key="1">
    <source>
        <dbReference type="ARBA" id="ARBA00023015"/>
    </source>
</evidence>
<dbReference type="Pfam" id="PF09339">
    <property type="entry name" value="HTH_IclR"/>
    <property type="match status" value="1"/>
</dbReference>
<dbReference type="PANTHER" id="PTHR30136">
    <property type="entry name" value="HELIX-TURN-HELIX TRANSCRIPTIONAL REGULATOR, ICLR FAMILY"/>
    <property type="match status" value="1"/>
</dbReference>
<keyword evidence="3" id="KW-0804">Transcription</keyword>
<dbReference type="SMART" id="SM00346">
    <property type="entry name" value="HTH_ICLR"/>
    <property type="match status" value="1"/>
</dbReference>
<dbReference type="AlphaFoldDB" id="A0A502BKQ1"/>
<evidence type="ECO:0000256" key="3">
    <source>
        <dbReference type="ARBA" id="ARBA00023163"/>
    </source>
</evidence>
<gene>
    <name evidence="6" type="ORF">FHY56_13220</name>
</gene>
<dbReference type="PROSITE" id="PS51077">
    <property type="entry name" value="HTH_ICLR"/>
    <property type="match status" value="1"/>
</dbReference>
<evidence type="ECO:0000313" key="7">
    <source>
        <dbReference type="Proteomes" id="UP000315388"/>
    </source>
</evidence>
<evidence type="ECO:0000256" key="2">
    <source>
        <dbReference type="ARBA" id="ARBA00023125"/>
    </source>
</evidence>
<sequence>MQSLDRFAKILKALAGADKSGLRLSQVARLTGLGLPTTLRLLEALVKQGFAEADRDQKSFSLGPELVFLGMAATRSFPVAQLARDALLNLAGMTGDTAYLTLRSANHTICLDRVLGSYPVQTMTIQVGDQRPLGVGAASIAILATLTEAEADEILLQNQEAFKQFPDITTERIRNDVNKARTLGYAHTQNHVVPDVWAVAHAITDPFGKAIGAVTTAAIASRFKDDRLLFLHETAKIAATEIEKRITSHPHF</sequence>
<dbReference type="InterPro" id="IPR036388">
    <property type="entry name" value="WH-like_DNA-bd_sf"/>
</dbReference>
<dbReference type="InterPro" id="IPR036390">
    <property type="entry name" value="WH_DNA-bd_sf"/>
</dbReference>
<keyword evidence="7" id="KW-1185">Reference proteome</keyword>
<accession>A0A502BKQ1</accession>
<dbReference type="RefSeq" id="WP_140905671.1">
    <property type="nucleotide sequence ID" value="NZ_JBHTMD010000022.1"/>
</dbReference>
<dbReference type="GO" id="GO:0003677">
    <property type="term" value="F:DNA binding"/>
    <property type="evidence" value="ECO:0007669"/>
    <property type="project" value="UniProtKB-KW"/>
</dbReference>
<dbReference type="GO" id="GO:0003700">
    <property type="term" value="F:DNA-binding transcription factor activity"/>
    <property type="evidence" value="ECO:0007669"/>
    <property type="project" value="TreeGrafter"/>
</dbReference>
<evidence type="ECO:0000313" key="6">
    <source>
        <dbReference type="EMBL" id="TPF74685.1"/>
    </source>
</evidence>
<dbReference type="PROSITE" id="PS51078">
    <property type="entry name" value="ICLR_ED"/>
    <property type="match status" value="1"/>
</dbReference>
<dbReference type="GO" id="GO:0045892">
    <property type="term" value="P:negative regulation of DNA-templated transcription"/>
    <property type="evidence" value="ECO:0007669"/>
    <property type="project" value="TreeGrafter"/>
</dbReference>
<dbReference type="InterPro" id="IPR005471">
    <property type="entry name" value="Tscrpt_reg_IclR_N"/>
</dbReference>
<dbReference type="EMBL" id="VEWJ01000009">
    <property type="protein sequence ID" value="TPF74685.1"/>
    <property type="molecule type" value="Genomic_DNA"/>
</dbReference>
<protein>
    <submittedName>
        <fullName evidence="6">IclR family transcriptional regulator</fullName>
    </submittedName>
</protein>
<organism evidence="6 7">
    <name type="scientific">Brucella gallinifaecis</name>
    <dbReference type="NCBI Taxonomy" id="215590"/>
    <lineage>
        <taxon>Bacteria</taxon>
        <taxon>Pseudomonadati</taxon>
        <taxon>Pseudomonadota</taxon>
        <taxon>Alphaproteobacteria</taxon>
        <taxon>Hyphomicrobiales</taxon>
        <taxon>Brucellaceae</taxon>
        <taxon>Brucella/Ochrobactrum group</taxon>
        <taxon>Brucella</taxon>
    </lineage>
</organism>
<proteinExistence type="predicted"/>
<reference evidence="6 7" key="1">
    <citation type="journal article" date="2003" name="Int. J. Syst. Evol. Microbiol.">
        <title>Towards a standardized format for the description of a novel species (of an established genus): Ochrobactrum gallinifaecis sp. nov.</title>
        <authorList>
            <person name="Kampfer P."/>
            <person name="Buczolits S."/>
            <person name="Albrecht A."/>
            <person name="Busse H.J."/>
            <person name="Stackebrandt E."/>
        </authorList>
    </citation>
    <scope>NUCLEOTIDE SEQUENCE [LARGE SCALE GENOMIC DNA]</scope>
    <source>
        <strain evidence="6 7">ISO 196</strain>
    </source>
</reference>
<dbReference type="InterPro" id="IPR050707">
    <property type="entry name" value="HTH_MetabolicPath_Reg"/>
</dbReference>
<keyword evidence="2" id="KW-0238">DNA-binding</keyword>
<dbReference type="OrthoDB" id="9807558at2"/>
<keyword evidence="1" id="KW-0805">Transcription regulation</keyword>
<dbReference type="PANTHER" id="PTHR30136:SF39">
    <property type="entry name" value="TRANSCRIPTIONAL REGULATORY PROTEIN"/>
    <property type="match status" value="1"/>
</dbReference>
<dbReference type="InterPro" id="IPR029016">
    <property type="entry name" value="GAF-like_dom_sf"/>
</dbReference>
<evidence type="ECO:0000259" key="5">
    <source>
        <dbReference type="PROSITE" id="PS51078"/>
    </source>
</evidence>
<feature type="domain" description="IclR-ED" evidence="5">
    <location>
        <begin position="65"/>
        <end position="248"/>
    </location>
</feature>
<feature type="domain" description="HTH iclR-type" evidence="4">
    <location>
        <begin position="1"/>
        <end position="64"/>
    </location>
</feature>
<dbReference type="Pfam" id="PF01614">
    <property type="entry name" value="IclR_C"/>
    <property type="match status" value="1"/>
</dbReference>
<dbReference type="SUPFAM" id="SSF46785">
    <property type="entry name" value="Winged helix' DNA-binding domain"/>
    <property type="match status" value="1"/>
</dbReference>
<comment type="caution">
    <text evidence="6">The sequence shown here is derived from an EMBL/GenBank/DDBJ whole genome shotgun (WGS) entry which is preliminary data.</text>
</comment>
<name>A0A502BKQ1_9HYPH</name>
<dbReference type="Proteomes" id="UP000315388">
    <property type="component" value="Unassembled WGS sequence"/>
</dbReference>
<dbReference type="SUPFAM" id="SSF55781">
    <property type="entry name" value="GAF domain-like"/>
    <property type="match status" value="1"/>
</dbReference>
<dbReference type="Gene3D" id="1.10.10.10">
    <property type="entry name" value="Winged helix-like DNA-binding domain superfamily/Winged helix DNA-binding domain"/>
    <property type="match status" value="1"/>
</dbReference>
<dbReference type="InterPro" id="IPR014757">
    <property type="entry name" value="Tscrpt_reg_IclR_C"/>
</dbReference>
<dbReference type="Gene3D" id="3.30.450.40">
    <property type="match status" value="1"/>
</dbReference>
<evidence type="ECO:0000259" key="4">
    <source>
        <dbReference type="PROSITE" id="PS51077"/>
    </source>
</evidence>